<dbReference type="InterPro" id="IPR001867">
    <property type="entry name" value="OmpR/PhoB-type_DNA-bd"/>
</dbReference>
<dbReference type="SMART" id="SM00862">
    <property type="entry name" value="Trans_reg_C"/>
    <property type="match status" value="1"/>
</dbReference>
<dbReference type="RefSeq" id="WP_350935395.1">
    <property type="nucleotide sequence ID" value="NZ_CP157762.1"/>
</dbReference>
<evidence type="ECO:0000313" key="9">
    <source>
        <dbReference type="EMBL" id="XBP94989.1"/>
    </source>
</evidence>
<name>A0AAU7MC17_9ACTN</name>
<feature type="region of interest" description="Disordered" evidence="7">
    <location>
        <begin position="1"/>
        <end position="24"/>
    </location>
</feature>
<dbReference type="InterPro" id="IPR039420">
    <property type="entry name" value="WalR-like"/>
</dbReference>
<feature type="domain" description="OmpR/PhoB-type" evidence="8">
    <location>
        <begin position="87"/>
        <end position="186"/>
    </location>
</feature>
<dbReference type="PANTHER" id="PTHR48111">
    <property type="entry name" value="REGULATOR OF RPOS"/>
    <property type="match status" value="1"/>
</dbReference>
<dbReference type="EMBL" id="CP159342">
    <property type="protein sequence ID" value="XCH75692.1"/>
    <property type="molecule type" value="Genomic_DNA"/>
</dbReference>
<dbReference type="CDD" id="cd00383">
    <property type="entry name" value="trans_reg_C"/>
    <property type="match status" value="1"/>
</dbReference>
<organism evidence="9">
    <name type="scientific">Micromonospora sp. CCTCC AA 2012012</name>
    <dbReference type="NCBI Taxonomy" id="3111921"/>
    <lineage>
        <taxon>Bacteria</taxon>
        <taxon>Bacillati</taxon>
        <taxon>Actinomycetota</taxon>
        <taxon>Actinomycetes</taxon>
        <taxon>Micromonosporales</taxon>
        <taxon>Micromonosporaceae</taxon>
        <taxon>Micromonospora</taxon>
    </lineage>
</organism>
<keyword evidence="5" id="KW-0804">Transcription</keyword>
<dbReference type="Gene3D" id="1.10.10.10">
    <property type="entry name" value="Winged helix-like DNA-binding domain superfamily/Winged helix DNA-binding domain"/>
    <property type="match status" value="1"/>
</dbReference>
<feature type="DNA-binding region" description="OmpR/PhoB-type" evidence="6">
    <location>
        <begin position="87"/>
        <end position="186"/>
    </location>
</feature>
<evidence type="ECO:0000259" key="8">
    <source>
        <dbReference type="PROSITE" id="PS51755"/>
    </source>
</evidence>
<reference evidence="9" key="1">
    <citation type="submission" date="2024-01" db="EMBL/GenBank/DDBJ databases">
        <title>The genome sequence of Micromonospora mangrovi CCTCC AA 2012012.</title>
        <authorList>
            <person name="Gao J."/>
        </authorList>
    </citation>
    <scope>NUCLEOTIDE SEQUENCE</scope>
    <source>
        <strain evidence="9">CCTCC AA 2012012</strain>
    </source>
</reference>
<feature type="region of interest" description="Disordered" evidence="7">
    <location>
        <begin position="63"/>
        <end position="97"/>
    </location>
</feature>
<dbReference type="AlphaFoldDB" id="A0AAU7MC17"/>
<dbReference type="PROSITE" id="PS51755">
    <property type="entry name" value="OMPR_PHOB"/>
    <property type="match status" value="1"/>
</dbReference>
<keyword evidence="4 6" id="KW-0238">DNA-binding</keyword>
<dbReference type="EMBL" id="CP157762">
    <property type="protein sequence ID" value="XBP94989.1"/>
    <property type="molecule type" value="Genomic_DNA"/>
</dbReference>
<proteinExistence type="predicted"/>
<dbReference type="SUPFAM" id="SSF46894">
    <property type="entry name" value="C-terminal effector domain of the bipartite response regulators"/>
    <property type="match status" value="1"/>
</dbReference>
<evidence type="ECO:0000256" key="3">
    <source>
        <dbReference type="ARBA" id="ARBA00023015"/>
    </source>
</evidence>
<dbReference type="Pfam" id="PF00486">
    <property type="entry name" value="Trans_reg_C"/>
    <property type="match status" value="1"/>
</dbReference>
<evidence type="ECO:0000256" key="5">
    <source>
        <dbReference type="ARBA" id="ARBA00023163"/>
    </source>
</evidence>
<evidence type="ECO:0000256" key="1">
    <source>
        <dbReference type="ARBA" id="ARBA00022553"/>
    </source>
</evidence>
<evidence type="ECO:0000256" key="6">
    <source>
        <dbReference type="PROSITE-ProRule" id="PRU01091"/>
    </source>
</evidence>
<evidence type="ECO:0000256" key="7">
    <source>
        <dbReference type="SAM" id="MobiDB-lite"/>
    </source>
</evidence>
<dbReference type="PANTHER" id="PTHR48111:SF1">
    <property type="entry name" value="TWO-COMPONENT RESPONSE REGULATOR ORR33"/>
    <property type="match status" value="1"/>
</dbReference>
<dbReference type="GO" id="GO:0006355">
    <property type="term" value="P:regulation of DNA-templated transcription"/>
    <property type="evidence" value="ECO:0007669"/>
    <property type="project" value="InterPro"/>
</dbReference>
<accession>A0AAU7MC17</accession>
<feature type="compositionally biased region" description="Basic and acidic residues" evidence="7">
    <location>
        <begin position="87"/>
        <end position="97"/>
    </location>
</feature>
<keyword evidence="2" id="KW-0902">Two-component regulatory system</keyword>
<dbReference type="GO" id="GO:0000976">
    <property type="term" value="F:transcription cis-regulatory region binding"/>
    <property type="evidence" value="ECO:0007669"/>
    <property type="project" value="TreeGrafter"/>
</dbReference>
<dbReference type="InterPro" id="IPR036388">
    <property type="entry name" value="WH-like_DNA-bd_sf"/>
</dbReference>
<sequence>MSVVAISPRGYRAGRPDRAAAPRPRTAPTLTITLDLGPGGLTPGLARLVEVLGDLARTGEIRAGHVVTPAGPTGPWPRAAEQPPGPADRESHGEDPDPVRVLAASRVVHQGAREVPLTRIEFNLLHFLAAHPRRVFTRTQLLSHVWGYEHAVARTVDVHVRRLRAKFGVDTPLVTTVYGVGYRLADSARVVVDPDR</sequence>
<dbReference type="GO" id="GO:0032993">
    <property type="term" value="C:protein-DNA complex"/>
    <property type="evidence" value="ECO:0007669"/>
    <property type="project" value="TreeGrafter"/>
</dbReference>
<evidence type="ECO:0000313" key="10">
    <source>
        <dbReference type="EMBL" id="XCH75692.1"/>
    </source>
</evidence>
<evidence type="ECO:0000256" key="2">
    <source>
        <dbReference type="ARBA" id="ARBA00023012"/>
    </source>
</evidence>
<protein>
    <submittedName>
        <fullName evidence="9">Winged helix-turn-helix domain-containing protein</fullName>
    </submittedName>
</protein>
<dbReference type="InterPro" id="IPR016032">
    <property type="entry name" value="Sig_transdc_resp-reg_C-effctor"/>
</dbReference>
<reference evidence="10" key="2">
    <citation type="submission" date="2024-06" db="EMBL/GenBank/DDBJ databases">
        <title>Micromonospora mangrovi CCTCC AA 2012012 genome sequences.</title>
        <authorList>
            <person name="Gao J."/>
        </authorList>
    </citation>
    <scope>NUCLEOTIDE SEQUENCE</scope>
    <source>
        <strain evidence="10">CCTCC AA 2012012</strain>
    </source>
</reference>
<gene>
    <name evidence="10" type="ORF">ABUL08_06290</name>
    <name evidence="9" type="ORF">VK199_06245</name>
</gene>
<keyword evidence="1" id="KW-0597">Phosphoprotein</keyword>
<keyword evidence="3" id="KW-0805">Transcription regulation</keyword>
<dbReference type="GO" id="GO:0000156">
    <property type="term" value="F:phosphorelay response regulator activity"/>
    <property type="evidence" value="ECO:0007669"/>
    <property type="project" value="TreeGrafter"/>
</dbReference>
<dbReference type="GO" id="GO:0005829">
    <property type="term" value="C:cytosol"/>
    <property type="evidence" value="ECO:0007669"/>
    <property type="project" value="TreeGrafter"/>
</dbReference>
<evidence type="ECO:0000256" key="4">
    <source>
        <dbReference type="ARBA" id="ARBA00023125"/>
    </source>
</evidence>